<comment type="subunit">
    <text evidence="4 6">Monomer.</text>
</comment>
<dbReference type="NCBIfam" id="TIGR00168">
    <property type="entry name" value="infC"/>
    <property type="match status" value="1"/>
</dbReference>
<dbReference type="PANTHER" id="PTHR10938">
    <property type="entry name" value="TRANSLATION INITIATION FACTOR IF-3"/>
    <property type="match status" value="1"/>
</dbReference>
<dbReference type="PANTHER" id="PTHR10938:SF0">
    <property type="entry name" value="TRANSLATION INITIATION FACTOR IF-3, MITOCHONDRIAL"/>
    <property type="match status" value="1"/>
</dbReference>
<organism evidence="9 10">
    <name type="scientific">Helicobacter enhydrae</name>
    <dbReference type="NCBI Taxonomy" id="222136"/>
    <lineage>
        <taxon>Bacteria</taxon>
        <taxon>Pseudomonadati</taxon>
        <taxon>Campylobacterota</taxon>
        <taxon>Epsilonproteobacteria</taxon>
        <taxon>Campylobacterales</taxon>
        <taxon>Helicobacteraceae</taxon>
        <taxon>Helicobacter</taxon>
    </lineage>
</organism>
<evidence type="ECO:0000256" key="4">
    <source>
        <dbReference type="HAMAP-Rule" id="MF_00080"/>
    </source>
</evidence>
<keyword evidence="4" id="KW-0963">Cytoplasm</keyword>
<evidence type="ECO:0000256" key="6">
    <source>
        <dbReference type="RuleBase" id="RU000646"/>
    </source>
</evidence>
<dbReference type="AlphaFoldDB" id="A0A1B1U4N4"/>
<evidence type="ECO:0000256" key="5">
    <source>
        <dbReference type="NCBIfam" id="TIGR00168"/>
    </source>
</evidence>
<keyword evidence="10" id="KW-1185">Reference proteome</keyword>
<feature type="domain" description="Translation initiation factor 3 N-terminal" evidence="8">
    <location>
        <begin position="8"/>
        <end position="77"/>
    </location>
</feature>
<sequence length="172" mass="19941">MSKEEVLLNEEIRLKEVRCIGEDGEQFGIISSREALELAVGQDLDLVLISPNANPPVCKIMDYGKYRYQAEKKQKEARKKQKQIEVKEIKLSVQIAQNDINYKVKHAREFLENGKHVKFRVFLKQRELSIPGVGLDLLKKVEEMLEDIAMTEKEAKLEGRYVNILFIPKKNK</sequence>
<evidence type="ECO:0000256" key="2">
    <source>
        <dbReference type="ARBA" id="ARBA00022540"/>
    </source>
</evidence>
<evidence type="ECO:0000256" key="1">
    <source>
        <dbReference type="ARBA" id="ARBA00005439"/>
    </source>
</evidence>
<comment type="similarity">
    <text evidence="1 4 6">Belongs to the IF-3 family.</text>
</comment>
<dbReference type="GO" id="GO:0016020">
    <property type="term" value="C:membrane"/>
    <property type="evidence" value="ECO:0007669"/>
    <property type="project" value="TreeGrafter"/>
</dbReference>
<dbReference type="InterPro" id="IPR019813">
    <property type="entry name" value="Translation_initiation_fac3_CS"/>
</dbReference>
<dbReference type="Gene3D" id="3.30.110.10">
    <property type="entry name" value="Translation initiation factor 3 (IF-3), C-terminal domain"/>
    <property type="match status" value="1"/>
</dbReference>
<dbReference type="Proteomes" id="UP000092884">
    <property type="component" value="Chromosome"/>
</dbReference>
<dbReference type="GO" id="GO:0003743">
    <property type="term" value="F:translation initiation factor activity"/>
    <property type="evidence" value="ECO:0007669"/>
    <property type="project" value="UniProtKB-UniRule"/>
</dbReference>
<dbReference type="Pfam" id="PF05198">
    <property type="entry name" value="IF3_N"/>
    <property type="match status" value="1"/>
</dbReference>
<dbReference type="KEGG" id="het:BBW65_02270"/>
<comment type="subcellular location">
    <subcellularLocation>
        <location evidence="4 6">Cytoplasm</location>
    </subcellularLocation>
</comment>
<dbReference type="InterPro" id="IPR019814">
    <property type="entry name" value="Translation_initiation_fac_3_N"/>
</dbReference>
<evidence type="ECO:0000256" key="3">
    <source>
        <dbReference type="ARBA" id="ARBA00022917"/>
    </source>
</evidence>
<name>A0A1B1U4N4_9HELI</name>
<dbReference type="Gene3D" id="3.10.20.80">
    <property type="entry name" value="Translation initiation factor 3 (IF-3), N-terminal domain"/>
    <property type="match status" value="1"/>
</dbReference>
<comment type="function">
    <text evidence="4 6">IF-3 binds to the 30S ribosomal subunit and shifts the equilibrium between 70S ribosomes and their 50S and 30S subunits in favor of the free subunits, thus enhancing the availability of 30S subunits on which protein synthesis initiation begins.</text>
</comment>
<dbReference type="Pfam" id="PF00707">
    <property type="entry name" value="IF3_C"/>
    <property type="match status" value="1"/>
</dbReference>
<protein>
    <recommendedName>
        <fullName evidence="4 5">Translation initiation factor IF-3</fullName>
    </recommendedName>
</protein>
<evidence type="ECO:0000313" key="10">
    <source>
        <dbReference type="Proteomes" id="UP000092884"/>
    </source>
</evidence>
<evidence type="ECO:0000259" key="7">
    <source>
        <dbReference type="Pfam" id="PF00707"/>
    </source>
</evidence>
<dbReference type="HAMAP" id="MF_00080">
    <property type="entry name" value="IF_3"/>
    <property type="match status" value="1"/>
</dbReference>
<dbReference type="SUPFAM" id="SSF55200">
    <property type="entry name" value="Translation initiation factor IF3, C-terminal domain"/>
    <property type="match status" value="1"/>
</dbReference>
<feature type="domain" description="Translation initiation factor 3 C-terminal" evidence="7">
    <location>
        <begin position="84"/>
        <end position="169"/>
    </location>
</feature>
<dbReference type="FunFam" id="3.10.20.80:FF:000001">
    <property type="entry name" value="Translation initiation factor IF-3"/>
    <property type="match status" value="1"/>
</dbReference>
<dbReference type="STRING" id="222136.BBW65_02270"/>
<dbReference type="SUPFAM" id="SSF54364">
    <property type="entry name" value="Translation initiation factor IF3, N-terminal domain"/>
    <property type="match status" value="1"/>
</dbReference>
<dbReference type="OrthoDB" id="9806014at2"/>
<evidence type="ECO:0000259" key="8">
    <source>
        <dbReference type="Pfam" id="PF05198"/>
    </source>
</evidence>
<dbReference type="EMBL" id="CP016503">
    <property type="protein sequence ID" value="ANV97701.1"/>
    <property type="molecule type" value="Genomic_DNA"/>
</dbReference>
<dbReference type="GO" id="GO:0005829">
    <property type="term" value="C:cytosol"/>
    <property type="evidence" value="ECO:0007669"/>
    <property type="project" value="TreeGrafter"/>
</dbReference>
<dbReference type="InterPro" id="IPR036788">
    <property type="entry name" value="T_IF-3_C_sf"/>
</dbReference>
<dbReference type="GO" id="GO:0032790">
    <property type="term" value="P:ribosome disassembly"/>
    <property type="evidence" value="ECO:0007669"/>
    <property type="project" value="TreeGrafter"/>
</dbReference>
<dbReference type="GO" id="GO:0043022">
    <property type="term" value="F:ribosome binding"/>
    <property type="evidence" value="ECO:0007669"/>
    <property type="project" value="TreeGrafter"/>
</dbReference>
<reference evidence="10" key="1">
    <citation type="submission" date="2016-07" db="EMBL/GenBank/DDBJ databases">
        <authorList>
            <person name="Florea S."/>
            <person name="Webb J.S."/>
            <person name="Jaromczyk J."/>
            <person name="Schardl C.L."/>
        </authorList>
    </citation>
    <scope>NUCLEOTIDE SEQUENCE [LARGE SCALE GENOMIC DNA]</scope>
    <source>
        <strain evidence="10">MIT 01-6242</strain>
    </source>
</reference>
<dbReference type="RefSeq" id="WP_066339118.1">
    <property type="nucleotide sequence ID" value="NZ_CP016503.1"/>
</dbReference>
<keyword evidence="3 4" id="KW-0648">Protein biosynthesis</keyword>
<evidence type="ECO:0000313" key="9">
    <source>
        <dbReference type="EMBL" id="ANV97701.1"/>
    </source>
</evidence>
<dbReference type="PROSITE" id="PS00938">
    <property type="entry name" value="IF3"/>
    <property type="match status" value="1"/>
</dbReference>
<keyword evidence="2 4" id="KW-0396">Initiation factor</keyword>
<dbReference type="InterPro" id="IPR001288">
    <property type="entry name" value="Translation_initiation_fac_3"/>
</dbReference>
<dbReference type="InterPro" id="IPR019815">
    <property type="entry name" value="Translation_initiation_fac_3_C"/>
</dbReference>
<proteinExistence type="inferred from homology"/>
<dbReference type="InterPro" id="IPR036787">
    <property type="entry name" value="T_IF-3_N_sf"/>
</dbReference>
<gene>
    <name evidence="4" type="primary">infC</name>
    <name evidence="9" type="ORF">BBW65_02270</name>
</gene>
<accession>A0A1B1U4N4</accession>